<accession>A0A9P1I5K0</accession>
<protein>
    <submittedName>
        <fullName evidence="2">Uncharacterized protein</fullName>
    </submittedName>
</protein>
<evidence type="ECO:0000313" key="2">
    <source>
        <dbReference type="EMBL" id="CAI5438491.1"/>
    </source>
</evidence>
<sequence length="462" mass="52683">MRFDDFLKIDKNVDCVSIGRWLLLKLKSEKFDVKQCLTEENCDGFYNFDNDVIPPTIYVHARYFPLKCNLAFGEVVIAIRVKIQVDEAKKLVYDCYEINPSHIIDLQASMAGWILIKVHEYQRYCDALDDPFVSYDVSYLDQTNLTSMLTKYQKKYRTNMIETPKVAESSNHTQPKLSRRRQPSIEDIPSTSSDSPSPTNKKSPPAIKIDENFAISDIDEMNNIIGGNGLNVTPGKKIRDKFMNEVGVRNKSDMTVIGVVIHKTNKYAVLFIGKPGITNALLLFDNCTGTSSKTLKSGDFGLFEISQRRPRLDDPFIFHIPFSHIVTRKFETTTDISRRIDKFQKEITSFAGILQWKVEADLSKLHVISPHFDNSEMKSICGSRFYIIKAKNGLYVTIPVTRLQRYLNSKFTADFVIQAWAVHKKPIGEYMFHIGATTEVLCIKKDGEKFLLPPLSDGAILD</sequence>
<evidence type="ECO:0000256" key="1">
    <source>
        <dbReference type="SAM" id="MobiDB-lite"/>
    </source>
</evidence>
<name>A0A9P1I5K0_9PELO</name>
<evidence type="ECO:0000313" key="3">
    <source>
        <dbReference type="Proteomes" id="UP001152747"/>
    </source>
</evidence>
<reference evidence="2" key="1">
    <citation type="submission" date="2022-11" db="EMBL/GenBank/DDBJ databases">
        <authorList>
            <person name="Kikuchi T."/>
        </authorList>
    </citation>
    <scope>NUCLEOTIDE SEQUENCE</scope>
    <source>
        <strain evidence="2">PS1010</strain>
    </source>
</reference>
<dbReference type="EMBL" id="CANHGI010000001">
    <property type="protein sequence ID" value="CAI5438491.1"/>
    <property type="molecule type" value="Genomic_DNA"/>
</dbReference>
<dbReference type="AlphaFoldDB" id="A0A9P1I5K0"/>
<organism evidence="2 3">
    <name type="scientific">Caenorhabditis angaria</name>
    <dbReference type="NCBI Taxonomy" id="860376"/>
    <lineage>
        <taxon>Eukaryota</taxon>
        <taxon>Metazoa</taxon>
        <taxon>Ecdysozoa</taxon>
        <taxon>Nematoda</taxon>
        <taxon>Chromadorea</taxon>
        <taxon>Rhabditida</taxon>
        <taxon>Rhabditina</taxon>
        <taxon>Rhabditomorpha</taxon>
        <taxon>Rhabditoidea</taxon>
        <taxon>Rhabditidae</taxon>
        <taxon>Peloderinae</taxon>
        <taxon>Caenorhabditis</taxon>
    </lineage>
</organism>
<proteinExistence type="predicted"/>
<feature type="compositionally biased region" description="Low complexity" evidence="1">
    <location>
        <begin position="185"/>
        <end position="205"/>
    </location>
</feature>
<comment type="caution">
    <text evidence="2">The sequence shown here is derived from an EMBL/GenBank/DDBJ whole genome shotgun (WGS) entry which is preliminary data.</text>
</comment>
<keyword evidence="3" id="KW-1185">Reference proteome</keyword>
<gene>
    <name evidence="2" type="ORF">CAMP_LOCUS1128</name>
</gene>
<feature type="region of interest" description="Disordered" evidence="1">
    <location>
        <begin position="163"/>
        <end position="206"/>
    </location>
</feature>
<dbReference type="OrthoDB" id="5826127at2759"/>
<dbReference type="Proteomes" id="UP001152747">
    <property type="component" value="Unassembled WGS sequence"/>
</dbReference>